<sequence>MPFEVFTDITNNGLFYFAASALLWDEMFLSFELLFEGFVHIFGTAPYTILTDNDLIMSDAICFILTSKHSTKYGLCIWHMLKNIRFNMTSKLRIKYNMFHADLIKCLNHYIDKNKFEEL</sequence>
<dbReference type="EMBL" id="CAJVQA010011898">
    <property type="protein sequence ID" value="CAG8711849.1"/>
    <property type="molecule type" value="Genomic_DNA"/>
</dbReference>
<evidence type="ECO:0000313" key="1">
    <source>
        <dbReference type="EMBL" id="CAG8711849.1"/>
    </source>
</evidence>
<proteinExistence type="predicted"/>
<name>A0A9N9HYE5_9GLOM</name>
<dbReference type="AlphaFoldDB" id="A0A9N9HYE5"/>
<organism evidence="1 2">
    <name type="scientific">Cetraspora pellucida</name>
    <dbReference type="NCBI Taxonomy" id="1433469"/>
    <lineage>
        <taxon>Eukaryota</taxon>
        <taxon>Fungi</taxon>
        <taxon>Fungi incertae sedis</taxon>
        <taxon>Mucoromycota</taxon>
        <taxon>Glomeromycotina</taxon>
        <taxon>Glomeromycetes</taxon>
        <taxon>Diversisporales</taxon>
        <taxon>Gigasporaceae</taxon>
        <taxon>Cetraspora</taxon>
    </lineage>
</organism>
<comment type="caution">
    <text evidence="1">The sequence shown here is derived from an EMBL/GenBank/DDBJ whole genome shotgun (WGS) entry which is preliminary data.</text>
</comment>
<dbReference type="Proteomes" id="UP000789759">
    <property type="component" value="Unassembled WGS sequence"/>
</dbReference>
<dbReference type="PANTHER" id="PTHR31669:SF251">
    <property type="entry name" value="PROTEIN FAR1-RELATED SEQUENCE"/>
    <property type="match status" value="1"/>
</dbReference>
<accession>A0A9N9HYE5</accession>
<dbReference type="InterPro" id="IPR031052">
    <property type="entry name" value="FHY3/FAR1"/>
</dbReference>
<protein>
    <submittedName>
        <fullName evidence="1">16283_t:CDS:1</fullName>
    </submittedName>
</protein>
<dbReference type="GO" id="GO:0006355">
    <property type="term" value="P:regulation of DNA-templated transcription"/>
    <property type="evidence" value="ECO:0007669"/>
    <property type="project" value="InterPro"/>
</dbReference>
<reference evidence="1" key="1">
    <citation type="submission" date="2021-06" db="EMBL/GenBank/DDBJ databases">
        <authorList>
            <person name="Kallberg Y."/>
            <person name="Tangrot J."/>
            <person name="Rosling A."/>
        </authorList>
    </citation>
    <scope>NUCLEOTIDE SEQUENCE</scope>
    <source>
        <strain evidence="1">FL966</strain>
    </source>
</reference>
<dbReference type="PANTHER" id="PTHR31669">
    <property type="entry name" value="PROTEIN FAR1-RELATED SEQUENCE 10-RELATED"/>
    <property type="match status" value="1"/>
</dbReference>
<gene>
    <name evidence="1" type="ORF">CPELLU_LOCUS12369</name>
</gene>
<dbReference type="OrthoDB" id="2402896at2759"/>
<keyword evidence="2" id="KW-1185">Reference proteome</keyword>
<evidence type="ECO:0000313" key="2">
    <source>
        <dbReference type="Proteomes" id="UP000789759"/>
    </source>
</evidence>